<accession>A0A3B3QD85</accession>
<protein>
    <submittedName>
        <fullName evidence="1">Si:ch211-215c18.3</fullName>
    </submittedName>
</protein>
<dbReference type="GeneTree" id="ENSGT00770000120972"/>
<keyword evidence="2" id="KW-1185">Reference proteome</keyword>
<proteinExistence type="predicted"/>
<dbReference type="STRING" id="1676925.ENSPKIP00000003371"/>
<reference evidence="1" key="1">
    <citation type="submission" date="2025-08" db="UniProtKB">
        <authorList>
            <consortium name="Ensembl"/>
        </authorList>
    </citation>
    <scope>IDENTIFICATION</scope>
</reference>
<reference evidence="1" key="2">
    <citation type="submission" date="2025-09" db="UniProtKB">
        <authorList>
            <consortium name="Ensembl"/>
        </authorList>
    </citation>
    <scope>IDENTIFICATION</scope>
</reference>
<dbReference type="AlphaFoldDB" id="A0A3B3QD85"/>
<evidence type="ECO:0000313" key="1">
    <source>
        <dbReference type="Ensembl" id="ENSPKIP00000003371.1"/>
    </source>
</evidence>
<sequence>ILFEIKVAHRNLRVDCEFPPTYKTPGPYCEFKQDSRLAGSTRPGAQPLLDLKRRANVSLVNPTLCRLVYARLPGTSDEKAYTYTCRVIQGDVALENTCNRNVPVCSALTIQSTSGFLFIAMSLPVILGFLTA</sequence>
<organism evidence="1 2">
    <name type="scientific">Paramormyrops kingsleyae</name>
    <dbReference type="NCBI Taxonomy" id="1676925"/>
    <lineage>
        <taxon>Eukaryota</taxon>
        <taxon>Metazoa</taxon>
        <taxon>Chordata</taxon>
        <taxon>Craniata</taxon>
        <taxon>Vertebrata</taxon>
        <taxon>Euteleostomi</taxon>
        <taxon>Actinopterygii</taxon>
        <taxon>Neopterygii</taxon>
        <taxon>Teleostei</taxon>
        <taxon>Osteoglossocephala</taxon>
        <taxon>Osteoglossomorpha</taxon>
        <taxon>Osteoglossiformes</taxon>
        <taxon>Mormyridae</taxon>
        <taxon>Paramormyrops</taxon>
    </lineage>
</organism>
<evidence type="ECO:0000313" key="2">
    <source>
        <dbReference type="Proteomes" id="UP000261540"/>
    </source>
</evidence>
<dbReference type="Proteomes" id="UP000261540">
    <property type="component" value="Unplaced"/>
</dbReference>
<name>A0A3B3QD85_9TELE</name>
<dbReference type="Ensembl" id="ENSPKIT00000027332.1">
    <property type="protein sequence ID" value="ENSPKIP00000003371.1"/>
    <property type="gene ID" value="ENSPKIG00000020905.1"/>
</dbReference>